<dbReference type="Proteomes" id="UP000008810">
    <property type="component" value="Chromosome 1"/>
</dbReference>
<name>A0A2K2DIL9_BRADI</name>
<dbReference type="AlphaFoldDB" id="A0A2K2DIL9"/>
<evidence type="ECO:0000313" key="2">
    <source>
        <dbReference type="EnsemblPlants" id="PNT74125"/>
    </source>
</evidence>
<proteinExistence type="predicted"/>
<accession>A0A2K2DIL9</accession>
<dbReference type="KEGG" id="bdi:100831895"/>
<evidence type="ECO:0008006" key="4">
    <source>
        <dbReference type="Google" id="ProtNLM"/>
    </source>
</evidence>
<dbReference type="ExpressionAtlas" id="A0A2K2DIL9">
    <property type="expression patterns" value="baseline and differential"/>
</dbReference>
<dbReference type="GO" id="GO:0016567">
    <property type="term" value="P:protein ubiquitination"/>
    <property type="evidence" value="ECO:0007669"/>
    <property type="project" value="UniProtKB-UniPathway"/>
</dbReference>
<dbReference type="Gramene" id="PNT74125">
    <property type="protein sequence ID" value="PNT74125"/>
    <property type="gene ID" value="BRADI_1g08370v3"/>
</dbReference>
<dbReference type="EnsemblPlants" id="PNT74125">
    <property type="protein sequence ID" value="PNT74125"/>
    <property type="gene ID" value="BRADI_1g08370v3"/>
</dbReference>
<dbReference type="EMBL" id="CM000880">
    <property type="protein sequence ID" value="PNT74125.1"/>
    <property type="molecule type" value="Genomic_DNA"/>
</dbReference>
<reference evidence="1" key="2">
    <citation type="submission" date="2017-06" db="EMBL/GenBank/DDBJ databases">
        <title>WGS assembly of Brachypodium distachyon.</title>
        <authorList>
            <consortium name="The International Brachypodium Initiative"/>
            <person name="Lucas S."/>
            <person name="Harmon-Smith M."/>
            <person name="Lail K."/>
            <person name="Tice H."/>
            <person name="Grimwood J."/>
            <person name="Bruce D."/>
            <person name="Barry K."/>
            <person name="Shu S."/>
            <person name="Lindquist E."/>
            <person name="Wang M."/>
            <person name="Pitluck S."/>
            <person name="Vogel J.P."/>
            <person name="Garvin D.F."/>
            <person name="Mockler T.C."/>
            <person name="Schmutz J."/>
            <person name="Rokhsar D."/>
            <person name="Bevan M.W."/>
        </authorList>
    </citation>
    <scope>NUCLEOTIDE SEQUENCE</scope>
    <source>
        <strain evidence="1">Bd21</strain>
    </source>
</reference>
<dbReference type="RefSeq" id="XP_014752498.1">
    <property type="nucleotide sequence ID" value="XM_014897012.2"/>
</dbReference>
<reference evidence="1 2" key="1">
    <citation type="journal article" date="2010" name="Nature">
        <title>Genome sequencing and analysis of the model grass Brachypodium distachyon.</title>
        <authorList>
            <consortium name="International Brachypodium Initiative"/>
        </authorList>
    </citation>
    <scope>NUCLEOTIDE SEQUENCE [LARGE SCALE GENOMIC DNA]</scope>
    <source>
        <strain evidence="1 2">Bd21</strain>
    </source>
</reference>
<evidence type="ECO:0000313" key="3">
    <source>
        <dbReference type="Proteomes" id="UP000008810"/>
    </source>
</evidence>
<dbReference type="STRING" id="15368.A0A2K2DIL9"/>
<dbReference type="UniPathway" id="UPA00143"/>
<evidence type="ECO:0000313" key="1">
    <source>
        <dbReference type="EMBL" id="PNT74125.1"/>
    </source>
</evidence>
<sequence>MCGDVPPPICRPAAGPAVASPPPRSPLSALASAFPPRIHCCRPFTVRRHPPAATIDQAHRTASLLPQLVCACATVEEEGDADPRVLAPFVEAWEEEQDDGMDLRLCLRGEYGRCVAMVLDSAVLCESSAFSAVGGKEIEVYGVENMAALRDAVEFMFDADAPRWLARAGVSRAIAVLECCQEKLAGYISKGMISTITRREENIYGLPIWSKQIIGICCSSTEIKLTTASSF</sequence>
<dbReference type="OrthoDB" id="1724864at2759"/>
<organism evidence="1">
    <name type="scientific">Brachypodium distachyon</name>
    <name type="common">Purple false brome</name>
    <name type="synonym">Trachynia distachya</name>
    <dbReference type="NCBI Taxonomy" id="15368"/>
    <lineage>
        <taxon>Eukaryota</taxon>
        <taxon>Viridiplantae</taxon>
        <taxon>Streptophyta</taxon>
        <taxon>Embryophyta</taxon>
        <taxon>Tracheophyta</taxon>
        <taxon>Spermatophyta</taxon>
        <taxon>Magnoliopsida</taxon>
        <taxon>Liliopsida</taxon>
        <taxon>Poales</taxon>
        <taxon>Poaceae</taxon>
        <taxon>BOP clade</taxon>
        <taxon>Pooideae</taxon>
        <taxon>Stipodae</taxon>
        <taxon>Brachypodieae</taxon>
        <taxon>Brachypodium</taxon>
    </lineage>
</organism>
<keyword evidence="3" id="KW-1185">Reference proteome</keyword>
<reference evidence="2" key="3">
    <citation type="submission" date="2018-08" db="UniProtKB">
        <authorList>
            <consortium name="EnsemblPlants"/>
        </authorList>
    </citation>
    <scope>IDENTIFICATION</scope>
    <source>
        <strain evidence="2">cv. Bd21</strain>
    </source>
</reference>
<protein>
    <recommendedName>
        <fullName evidence="4">BTB domain-containing protein</fullName>
    </recommendedName>
</protein>
<dbReference type="GeneID" id="100831895"/>
<gene>
    <name evidence="2" type="primary">LOC100831895</name>
    <name evidence="1" type="ORF">BRADI_1g08370v3</name>
</gene>